<protein>
    <submittedName>
        <fullName evidence="6">ABC transporter</fullName>
    </submittedName>
</protein>
<feature type="region of interest" description="Disordered" evidence="4">
    <location>
        <begin position="270"/>
        <end position="299"/>
    </location>
</feature>
<keyword evidence="1" id="KW-0813">Transport</keyword>
<evidence type="ECO:0000313" key="7">
    <source>
        <dbReference type="Proteomes" id="UP000317778"/>
    </source>
</evidence>
<evidence type="ECO:0000256" key="2">
    <source>
        <dbReference type="ARBA" id="ARBA00022741"/>
    </source>
</evidence>
<evidence type="ECO:0000259" key="5">
    <source>
        <dbReference type="PROSITE" id="PS50893"/>
    </source>
</evidence>
<evidence type="ECO:0000313" key="6">
    <source>
        <dbReference type="EMBL" id="TKJ43743.1"/>
    </source>
</evidence>
<dbReference type="GO" id="GO:0016887">
    <property type="term" value="F:ATP hydrolysis activity"/>
    <property type="evidence" value="ECO:0007669"/>
    <property type="project" value="InterPro"/>
</dbReference>
<evidence type="ECO:0000256" key="1">
    <source>
        <dbReference type="ARBA" id="ARBA00022448"/>
    </source>
</evidence>
<dbReference type="Gene3D" id="3.40.50.300">
    <property type="entry name" value="P-loop containing nucleotide triphosphate hydrolases"/>
    <property type="match status" value="1"/>
</dbReference>
<dbReference type="GO" id="GO:0005524">
    <property type="term" value="F:ATP binding"/>
    <property type="evidence" value="ECO:0007669"/>
    <property type="project" value="UniProtKB-KW"/>
</dbReference>
<keyword evidence="2" id="KW-0547">Nucleotide-binding</keyword>
<evidence type="ECO:0000256" key="4">
    <source>
        <dbReference type="SAM" id="MobiDB-lite"/>
    </source>
</evidence>
<dbReference type="InterPro" id="IPR003439">
    <property type="entry name" value="ABC_transporter-like_ATP-bd"/>
</dbReference>
<organism evidence="6 7">
    <name type="scientific">candidate division TA06 bacterium B3_TA06</name>
    <dbReference type="NCBI Taxonomy" id="2012487"/>
    <lineage>
        <taxon>Bacteria</taxon>
        <taxon>Bacteria division TA06</taxon>
    </lineage>
</organism>
<dbReference type="InterPro" id="IPR027417">
    <property type="entry name" value="P-loop_NTPase"/>
</dbReference>
<dbReference type="EMBL" id="NJBO01000003">
    <property type="protein sequence ID" value="TKJ43743.1"/>
    <property type="molecule type" value="Genomic_DNA"/>
</dbReference>
<dbReference type="PANTHER" id="PTHR42734">
    <property type="entry name" value="METAL TRANSPORT SYSTEM ATP-BINDING PROTEIN TM_0124-RELATED"/>
    <property type="match status" value="1"/>
</dbReference>
<evidence type="ECO:0000256" key="3">
    <source>
        <dbReference type="ARBA" id="ARBA00022840"/>
    </source>
</evidence>
<dbReference type="AlphaFoldDB" id="A0A532V955"/>
<comment type="caution">
    <text evidence="6">The sequence shown here is derived from an EMBL/GenBank/DDBJ whole genome shotgun (WGS) entry which is preliminary data.</text>
</comment>
<dbReference type="Pfam" id="PF00005">
    <property type="entry name" value="ABC_tran"/>
    <property type="match status" value="1"/>
</dbReference>
<dbReference type="InterPro" id="IPR050153">
    <property type="entry name" value="Metal_Ion_Import_ABC"/>
</dbReference>
<dbReference type="SMART" id="SM00382">
    <property type="entry name" value="AAA"/>
    <property type="match status" value="1"/>
</dbReference>
<sequence>MLHQAYGSQPGGTFRGYGGQVSSKILVSLEDVSVRFQELTALHDVNIQITAGSSTALIGPNGGGKTTLLKVIAGLIKPTQGRVRYYDLKRARIGYVPQESVVDWRFPVSALDVVLMGRYPALGLIRRAGRHDREIALTMLARVGLRDVAKRPVGALSGGQKQRVAIARALVGEPKLILLDEPTSGADVEAKDRFYSLIRELKKELSLTILVASHDLVVVPSFVDDVACVAKSVHLHACPSEIWDEEHFQRLYGTQMEAIFHGKVPHRMVAPHAKAKPSRGDPARTRNTRNTPKSEKGKR</sequence>
<dbReference type="InterPro" id="IPR003593">
    <property type="entry name" value="AAA+_ATPase"/>
</dbReference>
<dbReference type="PROSITE" id="PS00211">
    <property type="entry name" value="ABC_TRANSPORTER_1"/>
    <property type="match status" value="1"/>
</dbReference>
<dbReference type="InterPro" id="IPR017871">
    <property type="entry name" value="ABC_transporter-like_CS"/>
</dbReference>
<dbReference type="Proteomes" id="UP000317778">
    <property type="component" value="Unassembled WGS sequence"/>
</dbReference>
<name>A0A532V955_UNCT6</name>
<dbReference type="PROSITE" id="PS50893">
    <property type="entry name" value="ABC_TRANSPORTER_2"/>
    <property type="match status" value="1"/>
</dbReference>
<dbReference type="CDD" id="cd03235">
    <property type="entry name" value="ABC_Metallic_Cations"/>
    <property type="match status" value="1"/>
</dbReference>
<reference evidence="6 7" key="1">
    <citation type="submission" date="2017-06" db="EMBL/GenBank/DDBJ databases">
        <title>Novel microbial phyla capable of carbon fixation and sulfur reduction in deep-sea sediments.</title>
        <authorList>
            <person name="Huang J."/>
            <person name="Baker B."/>
            <person name="Wang Y."/>
        </authorList>
    </citation>
    <scope>NUCLEOTIDE SEQUENCE [LARGE SCALE GENOMIC DNA]</scope>
    <source>
        <strain evidence="6">B3_TA06</strain>
    </source>
</reference>
<dbReference type="SUPFAM" id="SSF52540">
    <property type="entry name" value="P-loop containing nucleoside triphosphate hydrolases"/>
    <property type="match status" value="1"/>
</dbReference>
<feature type="domain" description="ABC transporter" evidence="5">
    <location>
        <begin position="27"/>
        <end position="256"/>
    </location>
</feature>
<dbReference type="FunFam" id="3.40.50.300:FF:000134">
    <property type="entry name" value="Iron-enterobactin ABC transporter ATP-binding protein"/>
    <property type="match status" value="1"/>
</dbReference>
<accession>A0A532V955</accession>
<proteinExistence type="predicted"/>
<gene>
    <name evidence="6" type="ORF">CEE36_03385</name>
</gene>
<keyword evidence="3" id="KW-0067">ATP-binding</keyword>